<keyword evidence="1" id="KW-1133">Transmembrane helix</keyword>
<keyword evidence="1" id="KW-0812">Transmembrane</keyword>
<accession>A0ABQ3K9B4</accession>
<evidence type="ECO:0008006" key="4">
    <source>
        <dbReference type="Google" id="ProtNLM"/>
    </source>
</evidence>
<sequence>MWPPLRLCPSSALCPSLCDTCPMNGKHLGALVSAIGGLAFVLLNAGSLPSVWPWLLRGLGVLAFAWALLRLTRPGTFPSGRRPDARSWRMYMLSVGLMVLAFPLGARALSLSGHVEYILSWVVLVVGLHFFPFASAFSAPIFRSVAAGLVAAALLGVGLTALGLPWGPAAGAVAAGFILLAYSGGLGQSKSLPL</sequence>
<feature type="transmembrane region" description="Helical" evidence="1">
    <location>
        <begin position="118"/>
        <end position="137"/>
    </location>
</feature>
<organism evidence="2 3">
    <name type="scientific">Deinococcus piscis</name>
    <dbReference type="NCBI Taxonomy" id="394230"/>
    <lineage>
        <taxon>Bacteria</taxon>
        <taxon>Thermotogati</taxon>
        <taxon>Deinococcota</taxon>
        <taxon>Deinococci</taxon>
        <taxon>Deinococcales</taxon>
        <taxon>Deinococcaceae</taxon>
        <taxon>Deinococcus</taxon>
    </lineage>
</organism>
<keyword evidence="1" id="KW-0472">Membrane</keyword>
<evidence type="ECO:0000256" key="1">
    <source>
        <dbReference type="SAM" id="Phobius"/>
    </source>
</evidence>
<feature type="transmembrane region" description="Helical" evidence="1">
    <location>
        <begin position="144"/>
        <end position="163"/>
    </location>
</feature>
<keyword evidence="3" id="KW-1185">Reference proteome</keyword>
<dbReference type="Proteomes" id="UP000632154">
    <property type="component" value="Unassembled WGS sequence"/>
</dbReference>
<feature type="transmembrane region" description="Helical" evidence="1">
    <location>
        <begin position="90"/>
        <end position="106"/>
    </location>
</feature>
<name>A0ABQ3K9B4_9DEIO</name>
<gene>
    <name evidence="2" type="ORF">GCM10017783_17900</name>
</gene>
<proteinExistence type="predicted"/>
<dbReference type="EMBL" id="BNAL01000022">
    <property type="protein sequence ID" value="GHG05737.1"/>
    <property type="molecule type" value="Genomic_DNA"/>
</dbReference>
<protein>
    <recommendedName>
        <fullName evidence="4">EamA domain-containing protein</fullName>
    </recommendedName>
</protein>
<evidence type="ECO:0000313" key="3">
    <source>
        <dbReference type="Proteomes" id="UP000632154"/>
    </source>
</evidence>
<comment type="caution">
    <text evidence="2">The sequence shown here is derived from an EMBL/GenBank/DDBJ whole genome shotgun (WGS) entry which is preliminary data.</text>
</comment>
<reference evidence="3" key="1">
    <citation type="journal article" date="2019" name="Int. J. Syst. Evol. Microbiol.">
        <title>The Global Catalogue of Microorganisms (GCM) 10K type strain sequencing project: providing services to taxonomists for standard genome sequencing and annotation.</title>
        <authorList>
            <consortium name="The Broad Institute Genomics Platform"/>
            <consortium name="The Broad Institute Genome Sequencing Center for Infectious Disease"/>
            <person name="Wu L."/>
            <person name="Ma J."/>
        </authorList>
    </citation>
    <scope>NUCLEOTIDE SEQUENCE [LARGE SCALE GENOMIC DNA]</scope>
    <source>
        <strain evidence="3">CGMCC 1.18439</strain>
    </source>
</reference>
<feature type="transmembrane region" description="Helical" evidence="1">
    <location>
        <begin position="169"/>
        <end position="187"/>
    </location>
</feature>
<feature type="transmembrane region" description="Helical" evidence="1">
    <location>
        <begin position="28"/>
        <end position="45"/>
    </location>
</feature>
<feature type="transmembrane region" description="Helical" evidence="1">
    <location>
        <begin position="51"/>
        <end position="69"/>
    </location>
</feature>
<evidence type="ECO:0000313" key="2">
    <source>
        <dbReference type="EMBL" id="GHG05737.1"/>
    </source>
</evidence>